<dbReference type="AlphaFoldDB" id="A0ABD5NRI6"/>
<organism evidence="2 3">
    <name type="scientific">Halovivax cerinus</name>
    <dbReference type="NCBI Taxonomy" id="1487865"/>
    <lineage>
        <taxon>Archaea</taxon>
        <taxon>Methanobacteriati</taxon>
        <taxon>Methanobacteriota</taxon>
        <taxon>Stenosarchaea group</taxon>
        <taxon>Halobacteria</taxon>
        <taxon>Halobacteriales</taxon>
        <taxon>Natrialbaceae</taxon>
        <taxon>Halovivax</taxon>
    </lineage>
</organism>
<evidence type="ECO:0000259" key="1">
    <source>
        <dbReference type="Pfam" id="PF25934"/>
    </source>
</evidence>
<feature type="domain" description="DUF7979" evidence="1">
    <location>
        <begin position="3"/>
        <end position="63"/>
    </location>
</feature>
<evidence type="ECO:0000313" key="3">
    <source>
        <dbReference type="Proteomes" id="UP001595846"/>
    </source>
</evidence>
<accession>A0ABD5NRI6</accession>
<name>A0ABD5NRI6_9EURY</name>
<dbReference type="GeneID" id="73902159"/>
<protein>
    <recommendedName>
        <fullName evidence="1">DUF7979 domain-containing protein</fullName>
    </recommendedName>
</protein>
<proteinExistence type="predicted"/>
<reference evidence="2 3" key="1">
    <citation type="journal article" date="2019" name="Int. J. Syst. Evol. Microbiol.">
        <title>The Global Catalogue of Microorganisms (GCM) 10K type strain sequencing project: providing services to taxonomists for standard genome sequencing and annotation.</title>
        <authorList>
            <consortium name="The Broad Institute Genomics Platform"/>
            <consortium name="The Broad Institute Genome Sequencing Center for Infectious Disease"/>
            <person name="Wu L."/>
            <person name="Ma J."/>
        </authorList>
    </citation>
    <scope>NUCLEOTIDE SEQUENCE [LARGE SCALE GENOMIC DNA]</scope>
    <source>
        <strain evidence="2 3">IBRC-M 10256</strain>
    </source>
</reference>
<dbReference type="InterPro" id="IPR058285">
    <property type="entry name" value="DUF7979"/>
</dbReference>
<dbReference type="Proteomes" id="UP001595846">
    <property type="component" value="Unassembled WGS sequence"/>
</dbReference>
<comment type="caution">
    <text evidence="2">The sequence shown here is derived from an EMBL/GenBank/DDBJ whole genome shotgun (WGS) entry which is preliminary data.</text>
</comment>
<dbReference type="EMBL" id="JBHSAQ010000013">
    <property type="protein sequence ID" value="MFC3959535.1"/>
    <property type="molecule type" value="Genomic_DNA"/>
</dbReference>
<evidence type="ECO:0000313" key="2">
    <source>
        <dbReference type="EMBL" id="MFC3959535.1"/>
    </source>
</evidence>
<sequence length="75" mass="8646">MPVTIEPVDPSYLRPDATIRDYDELDEATQTEFARAVRDPEGCLDGVEPVEEYVKFVGYYRVTTCRRDNSIADRE</sequence>
<dbReference type="Pfam" id="PF25934">
    <property type="entry name" value="DUF7979"/>
    <property type="match status" value="1"/>
</dbReference>
<keyword evidence="3" id="KW-1185">Reference proteome</keyword>
<gene>
    <name evidence="2" type="ORF">ACFOUR_14320</name>
</gene>
<dbReference type="RefSeq" id="WP_256533046.1">
    <property type="nucleotide sequence ID" value="NZ_CP101824.1"/>
</dbReference>